<dbReference type="GO" id="GO:0006465">
    <property type="term" value="P:signal peptide processing"/>
    <property type="evidence" value="ECO:0007669"/>
    <property type="project" value="InterPro"/>
</dbReference>
<dbReference type="Gene3D" id="2.10.109.10">
    <property type="entry name" value="Umud Fragment, subunit A"/>
    <property type="match status" value="1"/>
</dbReference>
<dbReference type="SUPFAM" id="SSF51306">
    <property type="entry name" value="LexA/Signal peptidase"/>
    <property type="match status" value="1"/>
</dbReference>
<keyword evidence="2 8" id="KW-0999">Mitochondrion inner membrane</keyword>
<evidence type="ECO:0000259" key="10">
    <source>
        <dbReference type="Pfam" id="PF10502"/>
    </source>
</evidence>
<dbReference type="Proteomes" id="UP000799777">
    <property type="component" value="Unassembled WGS sequence"/>
</dbReference>
<dbReference type="Pfam" id="PF10502">
    <property type="entry name" value="Peptidase_S26"/>
    <property type="match status" value="1"/>
</dbReference>
<evidence type="ECO:0000256" key="9">
    <source>
        <dbReference type="SAM" id="MobiDB-lite"/>
    </source>
</evidence>
<evidence type="ECO:0000256" key="1">
    <source>
        <dbReference type="ARBA" id="ARBA00004273"/>
    </source>
</evidence>
<dbReference type="CDD" id="cd06530">
    <property type="entry name" value="S26_SPase_I"/>
    <property type="match status" value="1"/>
</dbReference>
<dbReference type="PRINTS" id="PR00727">
    <property type="entry name" value="LEADERPTASE"/>
</dbReference>
<evidence type="ECO:0000256" key="7">
    <source>
        <dbReference type="PIRSR" id="PIRSR600223-1"/>
    </source>
</evidence>
<dbReference type="GO" id="GO:0042720">
    <property type="term" value="C:mitochondrial inner membrane peptidase complex"/>
    <property type="evidence" value="ECO:0007669"/>
    <property type="project" value="TreeGrafter"/>
</dbReference>
<sequence length="287" mass="32004">MPPKPRIAIPTKTAPIVKVRAAPPPNARPATRTPPNPQASRTTAPPQPEPRKSWRQDSNLRFNARWTFNILMTGCALIWVRDHFVFLTPIQGASMAPTINPTVHETGKKDWLVIRPLVVKAAKPKSATEDRKPDPLEIQRGDVVTFWKSHKPEEAGIKRVIALEGDTVYPYRGYAHDAGMLARRRLVGFPDGLPDQDEDSILAGREEVGKVVVPYGHVWLEGDNARNSLDSRESGPISKSLIEGKAVLIWRGWTQFLKVGDERSERDKKLGSRVVEGKAVVPDVFLE</sequence>
<proteinExistence type="inferred from homology"/>
<dbReference type="GO" id="GO:0006627">
    <property type="term" value="P:protein processing involved in protein targeting to mitochondrion"/>
    <property type="evidence" value="ECO:0007669"/>
    <property type="project" value="TreeGrafter"/>
</dbReference>
<accession>A0A9P4GWU3</accession>
<dbReference type="InterPro" id="IPR036286">
    <property type="entry name" value="LexA/Signal_pep-like_sf"/>
</dbReference>
<evidence type="ECO:0000313" key="12">
    <source>
        <dbReference type="Proteomes" id="UP000799777"/>
    </source>
</evidence>
<evidence type="ECO:0000256" key="3">
    <source>
        <dbReference type="ARBA" id="ARBA00022801"/>
    </source>
</evidence>
<dbReference type="OrthoDB" id="9996127at2759"/>
<keyword evidence="5" id="KW-0472">Membrane</keyword>
<dbReference type="GO" id="GO:0004252">
    <property type="term" value="F:serine-type endopeptidase activity"/>
    <property type="evidence" value="ECO:0007669"/>
    <property type="project" value="InterPro"/>
</dbReference>
<dbReference type="InterPro" id="IPR052064">
    <property type="entry name" value="Mito_IMP1_subunit"/>
</dbReference>
<keyword evidence="4 8" id="KW-0496">Mitochondrion</keyword>
<name>A0A9P4GWU3_9PLEO</name>
<dbReference type="InterPro" id="IPR019533">
    <property type="entry name" value="Peptidase_S26"/>
</dbReference>
<dbReference type="PANTHER" id="PTHR12383">
    <property type="entry name" value="PROTEASE FAMILY S26 MITOCHONDRIAL INNER MEMBRANE PROTEASE-RELATED"/>
    <property type="match status" value="1"/>
</dbReference>
<dbReference type="InterPro" id="IPR000223">
    <property type="entry name" value="Pept_S26A_signal_pept_1"/>
</dbReference>
<dbReference type="AlphaFoldDB" id="A0A9P4GWU3"/>
<keyword evidence="12" id="KW-1185">Reference proteome</keyword>
<feature type="domain" description="Peptidase S26" evidence="10">
    <location>
        <begin position="65"/>
        <end position="250"/>
    </location>
</feature>
<feature type="compositionally biased region" description="Pro residues" evidence="9">
    <location>
        <begin position="22"/>
        <end position="37"/>
    </location>
</feature>
<protein>
    <recommendedName>
        <fullName evidence="8">Mitochondrial inner membrane protease subunit</fullName>
        <ecNumber evidence="8">3.4.21.-</ecNumber>
    </recommendedName>
</protein>
<comment type="caution">
    <text evidence="11">The sequence shown here is derived from an EMBL/GenBank/DDBJ whole genome shotgun (WGS) entry which is preliminary data.</text>
</comment>
<organism evidence="11 12">
    <name type="scientific">Setomelanomma holmii</name>
    <dbReference type="NCBI Taxonomy" id="210430"/>
    <lineage>
        <taxon>Eukaryota</taxon>
        <taxon>Fungi</taxon>
        <taxon>Dikarya</taxon>
        <taxon>Ascomycota</taxon>
        <taxon>Pezizomycotina</taxon>
        <taxon>Dothideomycetes</taxon>
        <taxon>Pleosporomycetidae</taxon>
        <taxon>Pleosporales</taxon>
        <taxon>Pleosporineae</taxon>
        <taxon>Phaeosphaeriaceae</taxon>
        <taxon>Setomelanomma</taxon>
    </lineage>
</organism>
<dbReference type="PANTHER" id="PTHR12383:SF16">
    <property type="entry name" value="MITOCHONDRIAL INNER MEMBRANE PROTEASE SUBUNIT 1"/>
    <property type="match status" value="1"/>
</dbReference>
<evidence type="ECO:0000313" key="11">
    <source>
        <dbReference type="EMBL" id="KAF2023154.1"/>
    </source>
</evidence>
<keyword evidence="8" id="KW-0645">Protease</keyword>
<keyword evidence="3 8" id="KW-0378">Hydrolase</keyword>
<evidence type="ECO:0000256" key="8">
    <source>
        <dbReference type="RuleBase" id="RU362041"/>
    </source>
</evidence>
<evidence type="ECO:0000256" key="5">
    <source>
        <dbReference type="ARBA" id="ARBA00023136"/>
    </source>
</evidence>
<dbReference type="NCBIfam" id="TIGR02227">
    <property type="entry name" value="sigpep_I_bact"/>
    <property type="match status" value="1"/>
</dbReference>
<feature type="region of interest" description="Disordered" evidence="9">
    <location>
        <begin position="1"/>
        <end position="56"/>
    </location>
</feature>
<reference evidence="11" key="1">
    <citation type="journal article" date="2020" name="Stud. Mycol.">
        <title>101 Dothideomycetes genomes: a test case for predicting lifestyles and emergence of pathogens.</title>
        <authorList>
            <person name="Haridas S."/>
            <person name="Albert R."/>
            <person name="Binder M."/>
            <person name="Bloem J."/>
            <person name="Labutti K."/>
            <person name="Salamov A."/>
            <person name="Andreopoulos B."/>
            <person name="Baker S."/>
            <person name="Barry K."/>
            <person name="Bills G."/>
            <person name="Bluhm B."/>
            <person name="Cannon C."/>
            <person name="Castanera R."/>
            <person name="Culley D."/>
            <person name="Daum C."/>
            <person name="Ezra D."/>
            <person name="Gonzalez J."/>
            <person name="Henrissat B."/>
            <person name="Kuo A."/>
            <person name="Liang C."/>
            <person name="Lipzen A."/>
            <person name="Lutzoni F."/>
            <person name="Magnuson J."/>
            <person name="Mondo S."/>
            <person name="Nolan M."/>
            <person name="Ohm R."/>
            <person name="Pangilinan J."/>
            <person name="Park H.-J."/>
            <person name="Ramirez L."/>
            <person name="Alfaro M."/>
            <person name="Sun H."/>
            <person name="Tritt A."/>
            <person name="Yoshinaga Y."/>
            <person name="Zwiers L.-H."/>
            <person name="Turgeon B."/>
            <person name="Goodwin S."/>
            <person name="Spatafora J."/>
            <person name="Crous P."/>
            <person name="Grigoriev I."/>
        </authorList>
    </citation>
    <scope>NUCLEOTIDE SEQUENCE</scope>
    <source>
        <strain evidence="11">CBS 110217</strain>
    </source>
</reference>
<gene>
    <name evidence="11" type="ORF">EK21DRAFT_105453</name>
</gene>
<dbReference type="EMBL" id="ML978375">
    <property type="protein sequence ID" value="KAF2023154.1"/>
    <property type="molecule type" value="Genomic_DNA"/>
</dbReference>
<feature type="active site" evidence="7">
    <location>
        <position position="158"/>
    </location>
</feature>
<evidence type="ECO:0000256" key="4">
    <source>
        <dbReference type="ARBA" id="ARBA00023128"/>
    </source>
</evidence>
<evidence type="ECO:0000256" key="6">
    <source>
        <dbReference type="ARBA" id="ARBA00038445"/>
    </source>
</evidence>
<feature type="active site" evidence="7">
    <location>
        <position position="94"/>
    </location>
</feature>
<evidence type="ECO:0000256" key="2">
    <source>
        <dbReference type="ARBA" id="ARBA00022792"/>
    </source>
</evidence>
<dbReference type="EC" id="3.4.21.-" evidence="8"/>
<comment type="subcellular location">
    <subcellularLocation>
        <location evidence="1 8">Mitochondrion inner membrane</location>
    </subcellularLocation>
</comment>
<comment type="similarity">
    <text evidence="6">Belongs to the peptidase S26 family. IMP1 subfamily.</text>
</comment>